<organism evidence="1 2">
    <name type="scientific">Irpex rosettiformis</name>
    <dbReference type="NCBI Taxonomy" id="378272"/>
    <lineage>
        <taxon>Eukaryota</taxon>
        <taxon>Fungi</taxon>
        <taxon>Dikarya</taxon>
        <taxon>Basidiomycota</taxon>
        <taxon>Agaricomycotina</taxon>
        <taxon>Agaricomycetes</taxon>
        <taxon>Polyporales</taxon>
        <taxon>Irpicaceae</taxon>
        <taxon>Irpex</taxon>
    </lineage>
</organism>
<proteinExistence type="predicted"/>
<name>A0ACB8U1H9_9APHY</name>
<reference evidence="1" key="1">
    <citation type="journal article" date="2021" name="Environ. Microbiol.">
        <title>Gene family expansions and transcriptome signatures uncover fungal adaptations to wood decay.</title>
        <authorList>
            <person name="Hage H."/>
            <person name="Miyauchi S."/>
            <person name="Viragh M."/>
            <person name="Drula E."/>
            <person name="Min B."/>
            <person name="Chaduli D."/>
            <person name="Navarro D."/>
            <person name="Favel A."/>
            <person name="Norest M."/>
            <person name="Lesage-Meessen L."/>
            <person name="Balint B."/>
            <person name="Merenyi Z."/>
            <person name="de Eugenio L."/>
            <person name="Morin E."/>
            <person name="Martinez A.T."/>
            <person name="Baldrian P."/>
            <person name="Stursova M."/>
            <person name="Martinez M.J."/>
            <person name="Novotny C."/>
            <person name="Magnuson J.K."/>
            <person name="Spatafora J.W."/>
            <person name="Maurice S."/>
            <person name="Pangilinan J."/>
            <person name="Andreopoulos W."/>
            <person name="LaButti K."/>
            <person name="Hundley H."/>
            <person name="Na H."/>
            <person name="Kuo A."/>
            <person name="Barry K."/>
            <person name="Lipzen A."/>
            <person name="Henrissat B."/>
            <person name="Riley R."/>
            <person name="Ahrendt S."/>
            <person name="Nagy L.G."/>
            <person name="Grigoriev I.V."/>
            <person name="Martin F."/>
            <person name="Rosso M.N."/>
        </authorList>
    </citation>
    <scope>NUCLEOTIDE SEQUENCE</scope>
    <source>
        <strain evidence="1">CBS 384.51</strain>
    </source>
</reference>
<evidence type="ECO:0000313" key="2">
    <source>
        <dbReference type="Proteomes" id="UP001055072"/>
    </source>
</evidence>
<comment type="caution">
    <text evidence="1">The sequence shown here is derived from an EMBL/GenBank/DDBJ whole genome shotgun (WGS) entry which is preliminary data.</text>
</comment>
<dbReference type="Proteomes" id="UP001055072">
    <property type="component" value="Unassembled WGS sequence"/>
</dbReference>
<accession>A0ACB8U1H9</accession>
<sequence>MSDVEYVSTSDPGEIEETTMLWVKPSSRNIDSQSVLLSNERAAAASPPRKRQKVSHDSPFEKEGNIPLVLPAKVLEASTSPIVVSSETGAGSSAPVSIGYLKDEGHRILLQRSAAELPSSSSLELAKLGSPTPSERVVSLSPPSHPTSPHVYETNSTPAPSSNRGISVDPLLLFTPSPSSSESLDKHLTPDRRTPPDSPSFHRNPSSSPLTPVHSPTTHFNSPQSGGNFHHTDEPLFRASSFTSDGEPQPGSGRLPDRELNVSTEYLQDMETRRYSLRTRNQRQLMPYKYDETMYTRQLRNMPEAIVKMPNIQHRHHREGSHSRNNAPSSDGEVNPDTLEAGSSDGEGRARGRSTSGPQTGPHSSPERRSFHVHGQQSNTWLPAALRVDFSSDSDHELESLIPSRKGTSPSRPLSKTKRRKHIKRFPMSVKKYGKQSAAQNHTDDDDVPVKKSRPMLLTGGPAESSEDETRETSETNRRTVSLCTDIWPVDDPGGLLDSSERHTSVPPTSSSIGRLSDVDDYHREASLSPIPLQPGELDGLESRRPSPVEVTHEHFPLYDVQDNNGQSSNDDPQYSSDEMDARARRYWKAGKHMMPKVMLMKAFADSNKHMQRRKSKQPEQIPVAGLVRRKARGSHGAPIEIKGDSESSESEQGAGKNYEQRTLDLYVGRIRATSLLSSSNSSESEASIHEEVEDDEVSRWNQHPEEWRRSTKDRLKEGSLVDYMLGGTRIRGHPSKRHTGSGQPKRSSRGPRLAQGAISVTISGPRRHSSFHQSHISDHLPPPKSQHNSRNQHNGAPKERSKSFRAGASATEHHTEQHEIPDAATIQRHKERKRKKANPGLYTFDGGGRLTSGRRQTNAVSIDAEDELCATPSRNFIPHFTRKSSFRKRTVSSSVMGVIENTTLDSYFADHSPPPEDPIQPLDPPPVPHRPIRHRLHVDAGIRPLPLGITFSRDTYLGKGRLRELLDTRSGVCPDHPPPPFYIDGFTMSHTISVFDFANKVSENVENIISQLSEPGLEITEEYYKSRSRFLYSICVHATWITSHASEEERSLLVESAGRVLTEAAKLDLSSTTARHDGSLHHRLALEIGWTVIELALRIRVDSASKDDATRLVDHILTLMEHLWLCGLASTFDSVAQAPSVLDYTHIDVRLAELWVCLIHVCGTWSVTNTVLSFWECLERIMRRCVNFDSQDDNFSVSELVWQTIYIVAALSQFSTFGNTSTPSPSATSWACVMSALNLVPYAAHPPSQRRDRYISLLVNRCVHLHTNWRWNLEDAPHIFQYLCRAFQARRYQNLLHEKHCEFPDFLLHLDLHLLYTPDPGDTTFVTFLKLIMQSADPASRRVEALTDPPPSPSIRKLLAMLVPVSSVKFDKGTPATDKESSMLINRFSAVAVGLVLVPTSFKNYLSQARRYVDFKQMDLKTRRVCIRGLMYLTCILRHLDLPLDEALDWLTDMTDVLVDEFCQPNPEASTERRAPGLKDRIAVCIQMLLGTIRCIVDNPSMNKKQPLPKYPDPSLLGGAWVVKVFASSTKLLALPATRRELVLLTLAFLDARSAIIPNPPRPRVIQQSTEEESQELYAEMDSFNYDDPELTAALGEHERESTDTTRLEADTCTVLKRDVWPAVNSCVYADIKRLRDPSKDLFDTYWEQATTSINCWVRCASIIVKNDSKERPWSWFLSIGIPSQDLKQPVRSKIELSYKLAILRCDPSSFNDYADNFIEHFLQALSTYQITLEHEYASLVIILGSSKHPLLAGLLQQCTVDDGNIRLTKTDLLNTREDMINRILSNLDESFRKESGTDYGLQDQNQVHLHFVAIMFTVMKETLDGLGPSEREEYAIFCSAVSTKLFQSLNLRDRCRDERSLSWALSIAS</sequence>
<dbReference type="EMBL" id="MU274914">
    <property type="protein sequence ID" value="KAI0088182.1"/>
    <property type="molecule type" value="Genomic_DNA"/>
</dbReference>
<evidence type="ECO:0000313" key="1">
    <source>
        <dbReference type="EMBL" id="KAI0088182.1"/>
    </source>
</evidence>
<gene>
    <name evidence="1" type="ORF">BDY19DRAFT_183224</name>
</gene>
<keyword evidence="2" id="KW-1185">Reference proteome</keyword>
<protein>
    <submittedName>
        <fullName evidence="1">Mus7/MMS22 family-domain-containing protein</fullName>
    </submittedName>
</protein>